<accession>A0ABN3KHA1</accession>
<feature type="domain" description="Erythromycin biosynthesis protein CIII-like C-terminal" evidence="2">
    <location>
        <begin position="318"/>
        <end position="454"/>
    </location>
</feature>
<dbReference type="SUPFAM" id="SSF53756">
    <property type="entry name" value="UDP-Glycosyltransferase/glycogen phosphorylase"/>
    <property type="match status" value="1"/>
</dbReference>
<name>A0ABN3KHA1_9ACTN</name>
<dbReference type="CDD" id="cd03784">
    <property type="entry name" value="GT1_Gtf-like"/>
    <property type="match status" value="1"/>
</dbReference>
<sequence length="457" mass="48732">MTDGPGGARRLTFPLRSADISRKTASVRKGMVVRILCTLALSPSNARALLPLARAAAEAGHEVTVVSPPEMAGVFEGERIRVLPLFTDMAEIVLSLLQQKRIDFVPADPFSAQTLLATACGPHVTDAYRQLLDVAEEFKPDVIVRSGVEFAGYLVAETLGVPHVTAPSGGGQYLDPRLAFDELNLRRAELGLPEGTAPEAIHAHGRFDCMPPEYTFTAHDIAGTFAYQQPATIVRTETGPEWLREIPGDKPLVVVSSTNVFASLMHSAVFPRILDLFFDGMVAGHLFEGMDDVRADPAAVVHALMPGDANPLTTIVKGLSQLDCTAVVATRGMPVDPDAIGGNVRVFDTIPQPLLLETAQLLFTHGGYNSVREAVRAGVPMAVLPELSDQAHNATRVAELGLGLRVPSAKADDVAETVDRLLSDPSHAHAARTAQRHMLALPPVTAAVDHLVALAGH</sequence>
<protein>
    <recommendedName>
        <fullName evidence="2">Erythromycin biosynthesis protein CIII-like C-terminal domain-containing protein</fullName>
    </recommendedName>
</protein>
<evidence type="ECO:0000313" key="3">
    <source>
        <dbReference type="EMBL" id="GAA2459322.1"/>
    </source>
</evidence>
<evidence type="ECO:0000259" key="2">
    <source>
        <dbReference type="Pfam" id="PF06722"/>
    </source>
</evidence>
<organism evidence="3 4">
    <name type="scientific">Streptomyces glaucus</name>
    <dbReference type="NCBI Taxonomy" id="284029"/>
    <lineage>
        <taxon>Bacteria</taxon>
        <taxon>Bacillati</taxon>
        <taxon>Actinomycetota</taxon>
        <taxon>Actinomycetes</taxon>
        <taxon>Kitasatosporales</taxon>
        <taxon>Streptomycetaceae</taxon>
        <taxon>Streptomyces</taxon>
    </lineage>
</organism>
<comment type="caution">
    <text evidence="3">The sequence shown here is derived from an EMBL/GenBank/DDBJ whole genome shotgun (WGS) entry which is preliminary data.</text>
</comment>
<dbReference type="Proteomes" id="UP001500460">
    <property type="component" value="Unassembled WGS sequence"/>
</dbReference>
<dbReference type="InterPro" id="IPR050426">
    <property type="entry name" value="Glycosyltransferase_28"/>
</dbReference>
<evidence type="ECO:0000256" key="1">
    <source>
        <dbReference type="ARBA" id="ARBA00022679"/>
    </source>
</evidence>
<evidence type="ECO:0000313" key="4">
    <source>
        <dbReference type="Proteomes" id="UP001500460"/>
    </source>
</evidence>
<dbReference type="Gene3D" id="3.40.50.2000">
    <property type="entry name" value="Glycogen Phosphorylase B"/>
    <property type="match status" value="3"/>
</dbReference>
<dbReference type="InterPro" id="IPR002213">
    <property type="entry name" value="UDP_glucos_trans"/>
</dbReference>
<reference evidence="3 4" key="1">
    <citation type="journal article" date="2019" name="Int. J. Syst. Evol. Microbiol.">
        <title>The Global Catalogue of Microorganisms (GCM) 10K type strain sequencing project: providing services to taxonomists for standard genome sequencing and annotation.</title>
        <authorList>
            <consortium name="The Broad Institute Genomics Platform"/>
            <consortium name="The Broad Institute Genome Sequencing Center for Infectious Disease"/>
            <person name="Wu L."/>
            <person name="Ma J."/>
        </authorList>
    </citation>
    <scope>NUCLEOTIDE SEQUENCE [LARGE SCALE GENOMIC DNA]</scope>
    <source>
        <strain evidence="3 4">JCM 6922</strain>
    </source>
</reference>
<dbReference type="EMBL" id="BAAATK010000072">
    <property type="protein sequence ID" value="GAA2459322.1"/>
    <property type="molecule type" value="Genomic_DNA"/>
</dbReference>
<keyword evidence="1" id="KW-0808">Transferase</keyword>
<dbReference type="InterPro" id="IPR010610">
    <property type="entry name" value="EryCIII-like_C"/>
</dbReference>
<gene>
    <name evidence="3" type="ORF">GCM10010421_60850</name>
</gene>
<dbReference type="PANTHER" id="PTHR48050">
    <property type="entry name" value="STEROL 3-BETA-GLUCOSYLTRANSFERASE"/>
    <property type="match status" value="1"/>
</dbReference>
<dbReference type="Pfam" id="PF06722">
    <property type="entry name" value="EryCIII-like_C"/>
    <property type="match status" value="1"/>
</dbReference>
<proteinExistence type="predicted"/>
<dbReference type="PANTHER" id="PTHR48050:SF13">
    <property type="entry name" value="STEROL 3-BETA-GLUCOSYLTRANSFERASE UGT80A2"/>
    <property type="match status" value="1"/>
</dbReference>
<keyword evidence="4" id="KW-1185">Reference proteome</keyword>